<keyword evidence="6" id="KW-0238">DNA-binding</keyword>
<evidence type="ECO:0000256" key="1">
    <source>
        <dbReference type="ARBA" id="ARBA00008136"/>
    </source>
</evidence>
<evidence type="ECO:0000256" key="5">
    <source>
        <dbReference type="ARBA" id="ARBA00023124"/>
    </source>
</evidence>
<evidence type="ECO:0000256" key="4">
    <source>
        <dbReference type="ARBA" id="ARBA00022801"/>
    </source>
</evidence>
<accession>A0A1H8AX48</accession>
<evidence type="ECO:0000256" key="6">
    <source>
        <dbReference type="ARBA" id="ARBA00023125"/>
    </source>
</evidence>
<proteinExistence type="inferred from homology"/>
<keyword evidence="10" id="KW-1185">Reference proteome</keyword>
<name>A0A1H8AX48_9FIRM</name>
<dbReference type="Pfam" id="PF02586">
    <property type="entry name" value="SRAP"/>
    <property type="match status" value="1"/>
</dbReference>
<dbReference type="InterPro" id="IPR003738">
    <property type="entry name" value="SRAP"/>
</dbReference>
<dbReference type="InterPro" id="IPR036590">
    <property type="entry name" value="SRAP-like"/>
</dbReference>
<dbReference type="RefSeq" id="WP_092753361.1">
    <property type="nucleotide sequence ID" value="NZ_FOCG01000001.1"/>
</dbReference>
<keyword evidence="4 8" id="KW-0378">Hydrolase</keyword>
<organism evidence="9 10">
    <name type="scientific">Hydrogenoanaerobacterium saccharovorans</name>
    <dbReference type="NCBI Taxonomy" id="474960"/>
    <lineage>
        <taxon>Bacteria</taxon>
        <taxon>Bacillati</taxon>
        <taxon>Bacillota</taxon>
        <taxon>Clostridia</taxon>
        <taxon>Eubacteriales</taxon>
        <taxon>Oscillospiraceae</taxon>
        <taxon>Hydrogenoanaerobacterium</taxon>
    </lineage>
</organism>
<sequence>MCGRYSLFTDEQNEEIRNIIEEVNKKYYGSDIKTGEIYPTNIAPVLVAKGQRLEPAPLIWGFPHFKGSGVIINARAETAEEKRMFRDSLIRRRCVIPSTGFFEWQHDESKQKYRFNLSDTSTLYMAGFYSEFKGERRYIILTTDANQSTADVHNRMPVVLQKSMLNDWVFDSDKALSILHRVPPMLTKVPV</sequence>
<reference evidence="9 10" key="1">
    <citation type="submission" date="2016-10" db="EMBL/GenBank/DDBJ databases">
        <authorList>
            <person name="de Groot N.N."/>
        </authorList>
    </citation>
    <scope>NUCLEOTIDE SEQUENCE [LARGE SCALE GENOMIC DNA]</scope>
    <source>
        <strain evidence="9 10">CGMCC 1.5070</strain>
    </source>
</reference>
<evidence type="ECO:0000256" key="2">
    <source>
        <dbReference type="ARBA" id="ARBA00022670"/>
    </source>
</evidence>
<dbReference type="GO" id="GO:0008233">
    <property type="term" value="F:peptidase activity"/>
    <property type="evidence" value="ECO:0007669"/>
    <property type="project" value="UniProtKB-KW"/>
</dbReference>
<dbReference type="STRING" id="474960.SAMN05216180_1594"/>
<keyword evidence="2 8" id="KW-0645">Protease</keyword>
<protein>
    <recommendedName>
        <fullName evidence="8">Abasic site processing protein</fullName>
        <ecNumber evidence="8">3.4.-.-</ecNumber>
    </recommendedName>
</protein>
<dbReference type="EMBL" id="FOCG01000001">
    <property type="protein sequence ID" value="SEM75310.1"/>
    <property type="molecule type" value="Genomic_DNA"/>
</dbReference>
<dbReference type="GO" id="GO:0106300">
    <property type="term" value="P:protein-DNA covalent cross-linking repair"/>
    <property type="evidence" value="ECO:0007669"/>
    <property type="project" value="InterPro"/>
</dbReference>
<keyword evidence="3" id="KW-0227">DNA damage</keyword>
<dbReference type="AlphaFoldDB" id="A0A1H8AX48"/>
<comment type="similarity">
    <text evidence="1 8">Belongs to the SOS response-associated peptidase family.</text>
</comment>
<dbReference type="GO" id="GO:0006508">
    <property type="term" value="P:proteolysis"/>
    <property type="evidence" value="ECO:0007669"/>
    <property type="project" value="UniProtKB-KW"/>
</dbReference>
<evidence type="ECO:0000256" key="7">
    <source>
        <dbReference type="ARBA" id="ARBA00023239"/>
    </source>
</evidence>
<evidence type="ECO:0000313" key="10">
    <source>
        <dbReference type="Proteomes" id="UP000199158"/>
    </source>
</evidence>
<dbReference type="EC" id="3.4.-.-" evidence="8"/>
<dbReference type="GO" id="GO:0003697">
    <property type="term" value="F:single-stranded DNA binding"/>
    <property type="evidence" value="ECO:0007669"/>
    <property type="project" value="InterPro"/>
</dbReference>
<dbReference type="Proteomes" id="UP000199158">
    <property type="component" value="Unassembled WGS sequence"/>
</dbReference>
<dbReference type="Gene3D" id="3.90.1680.10">
    <property type="entry name" value="SOS response associated peptidase-like"/>
    <property type="match status" value="1"/>
</dbReference>
<keyword evidence="5" id="KW-0190">Covalent protein-DNA linkage</keyword>
<dbReference type="PANTHER" id="PTHR13604:SF0">
    <property type="entry name" value="ABASIC SITE PROCESSING PROTEIN HMCES"/>
    <property type="match status" value="1"/>
</dbReference>
<dbReference type="GO" id="GO:0016829">
    <property type="term" value="F:lyase activity"/>
    <property type="evidence" value="ECO:0007669"/>
    <property type="project" value="UniProtKB-KW"/>
</dbReference>
<keyword evidence="7" id="KW-0456">Lyase</keyword>
<dbReference type="SUPFAM" id="SSF143081">
    <property type="entry name" value="BB1717-like"/>
    <property type="match status" value="1"/>
</dbReference>
<dbReference type="OrthoDB" id="9782620at2"/>
<gene>
    <name evidence="9" type="ORF">SAMN05216180_1594</name>
</gene>
<dbReference type="PANTHER" id="PTHR13604">
    <property type="entry name" value="DC12-RELATED"/>
    <property type="match status" value="1"/>
</dbReference>
<evidence type="ECO:0000256" key="3">
    <source>
        <dbReference type="ARBA" id="ARBA00022763"/>
    </source>
</evidence>
<evidence type="ECO:0000313" key="9">
    <source>
        <dbReference type="EMBL" id="SEM75310.1"/>
    </source>
</evidence>
<evidence type="ECO:0000256" key="8">
    <source>
        <dbReference type="RuleBase" id="RU364100"/>
    </source>
</evidence>